<feature type="transmembrane region" description="Helical" evidence="2">
    <location>
        <begin position="459"/>
        <end position="478"/>
    </location>
</feature>
<sequence>MTQIVHCPKCQSAVSIQAEQAGTRVQCPSCQKIFLAPAVLGAGGASEEDEDWLSLAPPEPTKSHPKSTGPTVPPSISPAPSDSMQSGGGSKRDQVESLSAADLADEDSDNPFASIETSSPNPPSGDEDDPFTMAPVSQRPVSDQPFTDLFAADQSDASDPFASLPELESFGAPKAGSGSGSQSMPAAREPKIEYEDEYRIRCPICESMLVVKASQSGQTVRCGDCHGKVKVGPPPRKRKKTEAPSIESAATFRFTETTSKGRPADPMKRSAEELLEEASREEPDEEQKLSMAFDTPSVASWMRAVFGIFLDVGVIVHLLGLSVILAVPAAIISPYPTLSVIFVPLALLGITLTVSCGFAVLFSVANDADRVEDWPTVDPAAWFETLWLVIAATAISVGPAYVISTLVSAPPILVISLVMFCVYAVFPIVLLSMLDMQTVTMPFSADVSKSLTRCQDDWGIFYFSTGVLFAALFGYFVFAPQSPMGIGIGIVFSIMAVFVYFAILGRLAVAISGVVELGALDNPSGDDEEAAS</sequence>
<feature type="compositionally biased region" description="Basic and acidic residues" evidence="1">
    <location>
        <begin position="262"/>
        <end position="281"/>
    </location>
</feature>
<keyword evidence="2" id="KW-0472">Membrane</keyword>
<comment type="caution">
    <text evidence="3">The sequence shown here is derived from an EMBL/GenBank/DDBJ whole genome shotgun (WGS) entry which is preliminary data.</text>
</comment>
<feature type="transmembrane region" description="Helical" evidence="2">
    <location>
        <begin position="308"/>
        <end position="332"/>
    </location>
</feature>
<feature type="transmembrane region" description="Helical" evidence="2">
    <location>
        <begin position="484"/>
        <end position="503"/>
    </location>
</feature>
<keyword evidence="4" id="KW-1185">Reference proteome</keyword>
<evidence type="ECO:0008006" key="5">
    <source>
        <dbReference type="Google" id="ProtNLM"/>
    </source>
</evidence>
<keyword evidence="2" id="KW-1133">Transmembrane helix</keyword>
<feature type="transmembrane region" description="Helical" evidence="2">
    <location>
        <begin position="412"/>
        <end position="434"/>
    </location>
</feature>
<evidence type="ECO:0000256" key="1">
    <source>
        <dbReference type="SAM" id="MobiDB-lite"/>
    </source>
</evidence>
<evidence type="ECO:0000313" key="3">
    <source>
        <dbReference type="EMBL" id="MDM4016182.1"/>
    </source>
</evidence>
<name>A0ABT7PI53_9BACT</name>
<evidence type="ECO:0000313" key="4">
    <source>
        <dbReference type="Proteomes" id="UP001239462"/>
    </source>
</evidence>
<dbReference type="RefSeq" id="WP_289163802.1">
    <property type="nucleotide sequence ID" value="NZ_JASZZN010000007.1"/>
</dbReference>
<feature type="transmembrane region" description="Helical" evidence="2">
    <location>
        <begin position="338"/>
        <end position="365"/>
    </location>
</feature>
<feature type="region of interest" description="Disordered" evidence="1">
    <location>
        <begin position="42"/>
        <end position="190"/>
    </location>
</feature>
<dbReference type="Proteomes" id="UP001239462">
    <property type="component" value="Unassembled WGS sequence"/>
</dbReference>
<evidence type="ECO:0000256" key="2">
    <source>
        <dbReference type="SAM" id="Phobius"/>
    </source>
</evidence>
<dbReference type="CDD" id="cd20335">
    <property type="entry name" value="BRcat_RBR"/>
    <property type="match status" value="1"/>
</dbReference>
<reference evidence="3 4" key="1">
    <citation type="submission" date="2023-06" db="EMBL/GenBank/DDBJ databases">
        <title>Roseiconus lacunae JC819 isolated from Gulf of Mannar region, Tamil Nadu.</title>
        <authorList>
            <person name="Pk S."/>
            <person name="Ch S."/>
            <person name="Ch V.R."/>
        </authorList>
    </citation>
    <scope>NUCLEOTIDE SEQUENCE [LARGE SCALE GENOMIC DNA]</scope>
    <source>
        <strain evidence="3 4">JC819</strain>
    </source>
</reference>
<proteinExistence type="predicted"/>
<protein>
    <recommendedName>
        <fullName evidence="5">Zinc finger/thioredoxin putative domain-containing protein</fullName>
    </recommendedName>
</protein>
<keyword evidence="2" id="KW-0812">Transmembrane</keyword>
<gene>
    <name evidence="3" type="ORF">QTN89_12135</name>
</gene>
<feature type="region of interest" description="Disordered" evidence="1">
    <location>
        <begin position="257"/>
        <end position="289"/>
    </location>
</feature>
<dbReference type="EMBL" id="JASZZN010000007">
    <property type="protein sequence ID" value="MDM4016182.1"/>
    <property type="molecule type" value="Genomic_DNA"/>
</dbReference>
<accession>A0ABT7PI53</accession>
<dbReference type="Gene3D" id="2.20.28.160">
    <property type="match status" value="1"/>
</dbReference>
<organism evidence="3 4">
    <name type="scientific">Roseiconus lacunae</name>
    <dbReference type="NCBI Taxonomy" id="2605694"/>
    <lineage>
        <taxon>Bacteria</taxon>
        <taxon>Pseudomonadati</taxon>
        <taxon>Planctomycetota</taxon>
        <taxon>Planctomycetia</taxon>
        <taxon>Pirellulales</taxon>
        <taxon>Pirellulaceae</taxon>
        <taxon>Roseiconus</taxon>
    </lineage>
</organism>
<feature type="transmembrane region" description="Helical" evidence="2">
    <location>
        <begin position="386"/>
        <end position="406"/>
    </location>
</feature>